<dbReference type="OrthoDB" id="6491780at2759"/>
<dbReference type="PROSITE" id="PS50270">
    <property type="entry name" value="NGF_2"/>
    <property type="match status" value="1"/>
</dbReference>
<evidence type="ECO:0000256" key="4">
    <source>
        <dbReference type="PIRSR" id="PIRSR001789-1"/>
    </source>
</evidence>
<feature type="disulfide bond" evidence="4">
    <location>
        <begin position="189"/>
        <end position="255"/>
    </location>
</feature>
<dbReference type="GO" id="GO:0021675">
    <property type="term" value="P:nerve development"/>
    <property type="evidence" value="ECO:0007669"/>
    <property type="project" value="TreeGrafter"/>
</dbReference>
<dbReference type="InterPro" id="IPR019846">
    <property type="entry name" value="Nerve_growth_factor_CS"/>
</dbReference>
<dbReference type="OMA" id="WNLYSPR"/>
<dbReference type="PIRSF" id="PIRSF001789">
    <property type="entry name" value="NGF"/>
    <property type="match status" value="1"/>
</dbReference>
<feature type="disulfide bond" evidence="4">
    <location>
        <begin position="243"/>
        <end position="286"/>
    </location>
</feature>
<evidence type="ECO:0000313" key="7">
    <source>
        <dbReference type="Proteomes" id="UP000287033"/>
    </source>
</evidence>
<dbReference type="InterPro" id="IPR029034">
    <property type="entry name" value="Cystine-knot_cytokine"/>
</dbReference>
<dbReference type="GO" id="GO:0048812">
    <property type="term" value="P:neuron projection morphogenesis"/>
    <property type="evidence" value="ECO:0007669"/>
    <property type="project" value="TreeGrafter"/>
</dbReference>
<name>A0A401SV10_CHIPU</name>
<dbReference type="InterPro" id="IPR020408">
    <property type="entry name" value="Nerve_growth_factor-like"/>
</dbReference>
<dbReference type="GO" id="GO:0008083">
    <property type="term" value="F:growth factor activity"/>
    <property type="evidence" value="ECO:0007669"/>
    <property type="project" value="UniProtKB-KW"/>
</dbReference>
<keyword evidence="3" id="KW-0339">Growth factor</keyword>
<dbReference type="GO" id="GO:0008021">
    <property type="term" value="C:synaptic vesicle"/>
    <property type="evidence" value="ECO:0007669"/>
    <property type="project" value="TreeGrafter"/>
</dbReference>
<dbReference type="STRING" id="137246.A0A401SV10"/>
<dbReference type="AlphaFoldDB" id="A0A401SV10"/>
<dbReference type="SUPFAM" id="SSF57501">
    <property type="entry name" value="Cystine-knot cytokines"/>
    <property type="match status" value="1"/>
</dbReference>
<dbReference type="GO" id="GO:0050804">
    <property type="term" value="P:modulation of chemical synaptic transmission"/>
    <property type="evidence" value="ECO:0007669"/>
    <property type="project" value="TreeGrafter"/>
</dbReference>
<dbReference type="PANTHER" id="PTHR11589">
    <property type="entry name" value="NERVE GROWTH FACTOR NGF -RELATED"/>
    <property type="match status" value="1"/>
</dbReference>
<dbReference type="GO" id="GO:0007169">
    <property type="term" value="P:cell surface receptor protein tyrosine kinase signaling pathway"/>
    <property type="evidence" value="ECO:0007669"/>
    <property type="project" value="TreeGrafter"/>
</dbReference>
<dbReference type="InterPro" id="IPR002072">
    <property type="entry name" value="Nerve_growth_factor-rel"/>
</dbReference>
<organism evidence="6 7">
    <name type="scientific">Chiloscyllium punctatum</name>
    <name type="common">Brownbanded bambooshark</name>
    <name type="synonym">Hemiscyllium punctatum</name>
    <dbReference type="NCBI Taxonomy" id="137246"/>
    <lineage>
        <taxon>Eukaryota</taxon>
        <taxon>Metazoa</taxon>
        <taxon>Chordata</taxon>
        <taxon>Craniata</taxon>
        <taxon>Vertebrata</taxon>
        <taxon>Chondrichthyes</taxon>
        <taxon>Elasmobranchii</taxon>
        <taxon>Galeomorphii</taxon>
        <taxon>Galeoidea</taxon>
        <taxon>Orectolobiformes</taxon>
        <taxon>Hemiscylliidae</taxon>
        <taxon>Chiloscyllium</taxon>
    </lineage>
</organism>
<dbReference type="PRINTS" id="PR00268">
    <property type="entry name" value="NGF"/>
</dbReference>
<dbReference type="GO" id="GO:0030425">
    <property type="term" value="C:dendrite"/>
    <property type="evidence" value="ECO:0007669"/>
    <property type="project" value="TreeGrafter"/>
</dbReference>
<dbReference type="GO" id="GO:0005163">
    <property type="term" value="F:nerve growth factor receptor binding"/>
    <property type="evidence" value="ECO:0007669"/>
    <property type="project" value="TreeGrafter"/>
</dbReference>
<proteinExistence type="inferred from homology"/>
<dbReference type="GO" id="GO:0043524">
    <property type="term" value="P:negative regulation of neuron apoptotic process"/>
    <property type="evidence" value="ECO:0007669"/>
    <property type="project" value="TreeGrafter"/>
</dbReference>
<dbReference type="PROSITE" id="PS00248">
    <property type="entry name" value="NGF_1"/>
    <property type="match status" value="1"/>
</dbReference>
<dbReference type="FunFam" id="2.10.90.10:FF:000002">
    <property type="entry name" value="Brain-derived neurotrophic factor"/>
    <property type="match status" value="1"/>
</dbReference>
<feature type="disulfide bond" evidence="4">
    <location>
        <begin position="232"/>
        <end position="284"/>
    </location>
</feature>
<gene>
    <name evidence="6" type="ORF">chiPu_0012676</name>
</gene>
<sequence>MQTVLCLALSLGHFAEICIGNGEWQQEGIKLEGGHREQEHSDIPASVCEVSTVMVTFLYAMVILYVGSLKAAPLQSNSTAQGQGALGEALARDLRLSEDETDGDSYSLDDVLGEVATLGPEASGKEWDLYSPRVTLAAQPPGVPPLLFIMEETLGRAEMANRTVRLKRQAPSPGAGGVDPSRRGDLSVCDSVSRWVTDRRAAVDVHGKTVTVMIDVPTSTGPLKQYFYETKCNEQSSTAQGGCRGVDKRHWISECKTKQSYVRALTMDTQKRAGWRWIRINTSCVCTLINRTGRI</sequence>
<dbReference type="EMBL" id="BEZZ01000577">
    <property type="protein sequence ID" value="GCC34203.1"/>
    <property type="molecule type" value="Genomic_DNA"/>
</dbReference>
<dbReference type="GO" id="GO:0038180">
    <property type="term" value="P:nerve growth factor signaling pathway"/>
    <property type="evidence" value="ECO:0007669"/>
    <property type="project" value="TreeGrafter"/>
</dbReference>
<comment type="similarity">
    <text evidence="1">Belongs to the NGF-beta family.</text>
</comment>
<evidence type="ECO:0000256" key="1">
    <source>
        <dbReference type="ARBA" id="ARBA00010783"/>
    </source>
</evidence>
<keyword evidence="7" id="KW-1185">Reference proteome</keyword>
<dbReference type="Gene3D" id="2.10.90.10">
    <property type="entry name" value="Cystine-knot cytokines"/>
    <property type="match status" value="1"/>
</dbReference>
<protein>
    <recommendedName>
        <fullName evidence="2">Neurotrophin-4</fullName>
    </recommendedName>
</protein>
<dbReference type="SMART" id="SM00140">
    <property type="entry name" value="NGF"/>
    <property type="match status" value="1"/>
</dbReference>
<dbReference type="GO" id="GO:0030424">
    <property type="term" value="C:axon"/>
    <property type="evidence" value="ECO:0007669"/>
    <property type="project" value="TreeGrafter"/>
</dbReference>
<feature type="domain" description="Nerve growth factor-related" evidence="5">
    <location>
        <begin position="181"/>
        <end position="287"/>
    </location>
</feature>
<evidence type="ECO:0000256" key="3">
    <source>
        <dbReference type="ARBA" id="ARBA00023030"/>
    </source>
</evidence>
<dbReference type="Proteomes" id="UP000287033">
    <property type="component" value="Unassembled WGS sequence"/>
</dbReference>
<evidence type="ECO:0000259" key="5">
    <source>
        <dbReference type="SMART" id="SM00140"/>
    </source>
</evidence>
<dbReference type="GO" id="GO:0005615">
    <property type="term" value="C:extracellular space"/>
    <property type="evidence" value="ECO:0007669"/>
    <property type="project" value="TreeGrafter"/>
</dbReference>
<accession>A0A401SV10</accession>
<dbReference type="Pfam" id="PF00243">
    <property type="entry name" value="NGF"/>
    <property type="match status" value="1"/>
</dbReference>
<evidence type="ECO:0000256" key="2">
    <source>
        <dbReference type="ARBA" id="ARBA00018008"/>
    </source>
</evidence>
<evidence type="ECO:0000313" key="6">
    <source>
        <dbReference type="EMBL" id="GCC34203.1"/>
    </source>
</evidence>
<dbReference type="PANTHER" id="PTHR11589:SF8">
    <property type="entry name" value="NEUROTROPHIN-4"/>
    <property type="match status" value="1"/>
</dbReference>
<reference evidence="6 7" key="1">
    <citation type="journal article" date="2018" name="Nat. Ecol. Evol.">
        <title>Shark genomes provide insights into elasmobranch evolution and the origin of vertebrates.</title>
        <authorList>
            <person name="Hara Y"/>
            <person name="Yamaguchi K"/>
            <person name="Onimaru K"/>
            <person name="Kadota M"/>
            <person name="Koyanagi M"/>
            <person name="Keeley SD"/>
            <person name="Tatsumi K"/>
            <person name="Tanaka K"/>
            <person name="Motone F"/>
            <person name="Kageyama Y"/>
            <person name="Nozu R"/>
            <person name="Adachi N"/>
            <person name="Nishimura O"/>
            <person name="Nakagawa R"/>
            <person name="Tanegashima C"/>
            <person name="Kiyatake I"/>
            <person name="Matsumoto R"/>
            <person name="Murakumo K"/>
            <person name="Nishida K"/>
            <person name="Terakita A"/>
            <person name="Kuratani S"/>
            <person name="Sato K"/>
            <person name="Hyodo S Kuraku.S."/>
        </authorList>
    </citation>
    <scope>NUCLEOTIDE SEQUENCE [LARGE SCALE GENOMIC DNA]</scope>
</reference>
<comment type="caution">
    <text evidence="6">The sequence shown here is derived from an EMBL/GenBank/DDBJ whole genome shotgun (WGS) entry which is preliminary data.</text>
</comment>
<keyword evidence="4" id="KW-1015">Disulfide bond</keyword>